<accession>A0A2H5BLU1</accession>
<dbReference type="Proteomes" id="UP000241892">
    <property type="component" value="Segment"/>
</dbReference>
<organism evidence="1 2">
    <name type="scientific">Streptomyces phage Omar</name>
    <dbReference type="NCBI Taxonomy" id="2059882"/>
    <lineage>
        <taxon>Viruses</taxon>
        <taxon>Duplodnaviria</taxon>
        <taxon>Heunggongvirae</taxon>
        <taxon>Uroviricota</taxon>
        <taxon>Caudoviricetes</taxon>
        <taxon>Arquatrovirinae</taxon>
        <taxon>Omarvirus</taxon>
        <taxon>Omarvirus omar</taxon>
    </lineage>
</organism>
<name>A0A2H5BLU1_9CAUD</name>
<keyword evidence="2" id="KW-1185">Reference proteome</keyword>
<gene>
    <name evidence="1" type="ORF">SEA_OMAR_67</name>
</gene>
<evidence type="ECO:0000313" key="2">
    <source>
        <dbReference type="Proteomes" id="UP000241892"/>
    </source>
</evidence>
<sequence>MARKLSGWEYIDGRPRWAPTVEIQMAEILSGKYGAEYDEAKRELDNLVRAAQRDAAEALYERAESHTKDPLVAAGIETAADLIFPDYPEETEQ</sequence>
<protein>
    <submittedName>
        <fullName evidence="1">Uncharacterized protein</fullName>
    </submittedName>
</protein>
<evidence type="ECO:0000313" key="1">
    <source>
        <dbReference type="EMBL" id="AUG87251.1"/>
    </source>
</evidence>
<proteinExistence type="predicted"/>
<reference evidence="2" key="1">
    <citation type="submission" date="2017-11" db="EMBL/GenBank/DDBJ databases">
        <authorList>
            <person name="Han C.G."/>
        </authorList>
    </citation>
    <scope>NUCLEOTIDE SEQUENCE [LARGE SCALE GENOMIC DNA]</scope>
</reference>
<dbReference type="EMBL" id="MG593802">
    <property type="protein sequence ID" value="AUG87251.1"/>
    <property type="molecule type" value="Genomic_DNA"/>
</dbReference>